<proteinExistence type="predicted"/>
<sequence>MNYDESIRACQHIDGWKFVTSFSVGGFEWLGFSKKISNKMIIISSQKTTILDCDNGKIENCMIDYDEEELIAICDKLPDEQILIAGEYGGNLPDTTNKGERVLIQKTKEYITTITFIPGQSDEIKVYENYGAYICGFSYDGKYFVIANDGGIIVIKRCC</sequence>
<gene>
    <name evidence="1" type="ORF">WMO37_08500</name>
</gene>
<name>A0ABV1H5R3_9FIRM</name>
<accession>A0ABV1H5R3</accession>
<evidence type="ECO:0000313" key="1">
    <source>
        <dbReference type="EMBL" id="MEQ2555044.1"/>
    </source>
</evidence>
<dbReference type="EMBL" id="JBBMFS010000006">
    <property type="protein sequence ID" value="MEQ2555044.1"/>
    <property type="molecule type" value="Genomic_DNA"/>
</dbReference>
<evidence type="ECO:0008006" key="3">
    <source>
        <dbReference type="Google" id="ProtNLM"/>
    </source>
</evidence>
<comment type="caution">
    <text evidence="1">The sequence shown here is derived from an EMBL/GenBank/DDBJ whole genome shotgun (WGS) entry which is preliminary data.</text>
</comment>
<reference evidence="1" key="1">
    <citation type="submission" date="2024-03" db="EMBL/GenBank/DDBJ databases">
        <title>Human intestinal bacterial collection.</title>
        <authorList>
            <person name="Pauvert C."/>
            <person name="Hitch T.C.A."/>
            <person name="Clavel T."/>
        </authorList>
    </citation>
    <scope>NUCLEOTIDE SEQUENCE [LARGE SCALE GENOMIC DNA]</scope>
    <source>
        <strain evidence="1">CLA-AA-H89B</strain>
    </source>
</reference>
<protein>
    <recommendedName>
        <fullName evidence="3">WD40 repeat domain-containing protein</fullName>
    </recommendedName>
</protein>
<organism evidence="1 2">
    <name type="scientific">Lachnospira intestinalis</name>
    <dbReference type="NCBI Taxonomy" id="3133158"/>
    <lineage>
        <taxon>Bacteria</taxon>
        <taxon>Bacillati</taxon>
        <taxon>Bacillota</taxon>
        <taxon>Clostridia</taxon>
        <taxon>Lachnospirales</taxon>
        <taxon>Lachnospiraceae</taxon>
        <taxon>Lachnospira</taxon>
    </lineage>
</organism>
<evidence type="ECO:0000313" key="2">
    <source>
        <dbReference type="Proteomes" id="UP001546774"/>
    </source>
</evidence>
<dbReference type="Proteomes" id="UP001546774">
    <property type="component" value="Unassembled WGS sequence"/>
</dbReference>
<keyword evidence="2" id="KW-1185">Reference proteome</keyword>